<organism evidence="1 2">
    <name type="scientific">Necator americanus</name>
    <name type="common">Human hookworm</name>
    <dbReference type="NCBI Taxonomy" id="51031"/>
    <lineage>
        <taxon>Eukaryota</taxon>
        <taxon>Metazoa</taxon>
        <taxon>Ecdysozoa</taxon>
        <taxon>Nematoda</taxon>
        <taxon>Chromadorea</taxon>
        <taxon>Rhabditida</taxon>
        <taxon>Rhabditina</taxon>
        <taxon>Rhabditomorpha</taxon>
        <taxon>Strongyloidea</taxon>
        <taxon>Ancylostomatidae</taxon>
        <taxon>Bunostominae</taxon>
        <taxon>Necator</taxon>
    </lineage>
</organism>
<name>A0ABR1D2R5_NECAM</name>
<proteinExistence type="predicted"/>
<evidence type="ECO:0000313" key="1">
    <source>
        <dbReference type="EMBL" id="KAK6744423.1"/>
    </source>
</evidence>
<dbReference type="EMBL" id="JAVFWL010000003">
    <property type="protein sequence ID" value="KAK6744423.1"/>
    <property type="molecule type" value="Genomic_DNA"/>
</dbReference>
<reference evidence="1 2" key="1">
    <citation type="submission" date="2023-08" db="EMBL/GenBank/DDBJ databases">
        <title>A Necator americanus chromosomal reference genome.</title>
        <authorList>
            <person name="Ilik V."/>
            <person name="Petrzelkova K.J."/>
            <person name="Pardy F."/>
            <person name="Fuh T."/>
            <person name="Niatou-Singa F.S."/>
            <person name="Gouil Q."/>
            <person name="Baker L."/>
            <person name="Ritchie M.E."/>
            <person name="Jex A.R."/>
            <person name="Gazzola D."/>
            <person name="Li H."/>
            <person name="Toshio Fujiwara R."/>
            <person name="Zhan B."/>
            <person name="Aroian R.V."/>
            <person name="Pafco B."/>
            <person name="Schwarz E.M."/>
        </authorList>
    </citation>
    <scope>NUCLEOTIDE SEQUENCE [LARGE SCALE GENOMIC DNA]</scope>
    <source>
        <strain evidence="1 2">Aroian</strain>
        <tissue evidence="1">Whole animal</tissue>
    </source>
</reference>
<sequence length="103" mass="11133">MGNAYFSLIVAPVRTLFVELGLGVTVLGVEGVVSCVLARSLSSGWPSCRLRMDHKVPAAPLQCQRAPLLNENVTVSINKDAKPIAYAVNVIFHQCLSTFISDF</sequence>
<gene>
    <name evidence="1" type="primary">Necator_chrIII.g12012</name>
    <name evidence="1" type="ORF">RB195_011246</name>
</gene>
<accession>A0ABR1D2R5</accession>
<comment type="caution">
    <text evidence="1">The sequence shown here is derived from an EMBL/GenBank/DDBJ whole genome shotgun (WGS) entry which is preliminary data.</text>
</comment>
<protein>
    <submittedName>
        <fullName evidence="1">Uncharacterized protein</fullName>
    </submittedName>
</protein>
<keyword evidence="2" id="KW-1185">Reference proteome</keyword>
<evidence type="ECO:0000313" key="2">
    <source>
        <dbReference type="Proteomes" id="UP001303046"/>
    </source>
</evidence>
<dbReference type="Proteomes" id="UP001303046">
    <property type="component" value="Unassembled WGS sequence"/>
</dbReference>